<reference evidence="1" key="1">
    <citation type="submission" date="2014-12" db="EMBL/GenBank/DDBJ databases">
        <title>Insight into the proteome of Arion vulgaris.</title>
        <authorList>
            <person name="Aradska J."/>
            <person name="Bulat T."/>
            <person name="Smidak R."/>
            <person name="Sarate P."/>
            <person name="Gangsoo J."/>
            <person name="Sialana F."/>
            <person name="Bilban M."/>
            <person name="Lubec G."/>
        </authorList>
    </citation>
    <scope>NUCLEOTIDE SEQUENCE</scope>
    <source>
        <tissue evidence="1">Skin</tissue>
    </source>
</reference>
<proteinExistence type="predicted"/>
<gene>
    <name evidence="1" type="primary">ORF18542</name>
</gene>
<evidence type="ECO:0000313" key="1">
    <source>
        <dbReference type="EMBL" id="CEK52943.1"/>
    </source>
</evidence>
<accession>A0A0B6YA46</accession>
<sequence>MQKSVNSALPGAMTTFEFIAGEHRSLTKCVTSRERHTDNVIAVDMLLHMKYRLY</sequence>
<protein>
    <submittedName>
        <fullName evidence="1">Uncharacterized protein</fullName>
    </submittedName>
</protein>
<dbReference type="AlphaFoldDB" id="A0A0B6YA46"/>
<organism evidence="1">
    <name type="scientific">Arion vulgaris</name>
    <dbReference type="NCBI Taxonomy" id="1028688"/>
    <lineage>
        <taxon>Eukaryota</taxon>
        <taxon>Metazoa</taxon>
        <taxon>Spiralia</taxon>
        <taxon>Lophotrochozoa</taxon>
        <taxon>Mollusca</taxon>
        <taxon>Gastropoda</taxon>
        <taxon>Heterobranchia</taxon>
        <taxon>Euthyneura</taxon>
        <taxon>Panpulmonata</taxon>
        <taxon>Eupulmonata</taxon>
        <taxon>Stylommatophora</taxon>
        <taxon>Helicina</taxon>
        <taxon>Arionoidea</taxon>
        <taxon>Arionidae</taxon>
        <taxon>Arion</taxon>
    </lineage>
</organism>
<dbReference type="EMBL" id="HACG01006078">
    <property type="protein sequence ID" value="CEK52943.1"/>
    <property type="molecule type" value="Transcribed_RNA"/>
</dbReference>
<name>A0A0B6YA46_9EUPU</name>